<dbReference type="AlphaFoldDB" id="A0AAW0R300"/>
<dbReference type="InterPro" id="IPR036852">
    <property type="entry name" value="Peptidase_S8/S53_dom_sf"/>
</dbReference>
<feature type="region of interest" description="Disordered" evidence="6">
    <location>
        <begin position="1"/>
        <end position="68"/>
    </location>
</feature>
<evidence type="ECO:0000313" key="9">
    <source>
        <dbReference type="Proteomes" id="UP001392437"/>
    </source>
</evidence>
<comment type="similarity">
    <text evidence="1 5">Belongs to the peptidase S8 family.</text>
</comment>
<dbReference type="InterPro" id="IPR050131">
    <property type="entry name" value="Peptidase_S8_subtilisin-like"/>
</dbReference>
<evidence type="ECO:0000256" key="2">
    <source>
        <dbReference type="ARBA" id="ARBA00022670"/>
    </source>
</evidence>
<dbReference type="PROSITE" id="PS00137">
    <property type="entry name" value="SUBTILASE_HIS"/>
    <property type="match status" value="1"/>
</dbReference>
<evidence type="ECO:0000256" key="4">
    <source>
        <dbReference type="ARBA" id="ARBA00022825"/>
    </source>
</evidence>
<dbReference type="PANTHER" id="PTHR43806:SF66">
    <property type="entry name" value="SERIN ENDOPEPTIDASE"/>
    <property type="match status" value="1"/>
</dbReference>
<dbReference type="GO" id="GO:0004252">
    <property type="term" value="F:serine-type endopeptidase activity"/>
    <property type="evidence" value="ECO:0007669"/>
    <property type="project" value="InterPro"/>
</dbReference>
<reference evidence="8 9" key="1">
    <citation type="submission" date="2023-01" db="EMBL/GenBank/DDBJ databases">
        <title>Analysis of 21 Apiospora genomes using comparative genomics revels a genus with tremendous synthesis potential of carbohydrate active enzymes and secondary metabolites.</title>
        <authorList>
            <person name="Sorensen T."/>
        </authorList>
    </citation>
    <scope>NUCLEOTIDE SEQUENCE [LARGE SCALE GENOMIC DNA]</scope>
    <source>
        <strain evidence="8 9">CBS 117206</strain>
    </source>
</reference>
<dbReference type="InterPro" id="IPR000209">
    <property type="entry name" value="Peptidase_S8/S53_dom"/>
</dbReference>
<organism evidence="8 9">
    <name type="scientific">Apiospora kogelbergensis</name>
    <dbReference type="NCBI Taxonomy" id="1337665"/>
    <lineage>
        <taxon>Eukaryota</taxon>
        <taxon>Fungi</taxon>
        <taxon>Dikarya</taxon>
        <taxon>Ascomycota</taxon>
        <taxon>Pezizomycotina</taxon>
        <taxon>Sordariomycetes</taxon>
        <taxon>Xylariomycetidae</taxon>
        <taxon>Amphisphaeriales</taxon>
        <taxon>Apiosporaceae</taxon>
        <taxon>Apiospora</taxon>
    </lineage>
</organism>
<keyword evidence="2 8" id="KW-0645">Protease</keyword>
<sequence length="537" mass="58441">MPPQSPSKPSTAWLKDRERGPRPGETSHSHNHGREESSQRSVIPPVQYGGGFYHGNGPPPVPATPHHEYYSLPNPGYSIPPPTVTSSSVGNEYQRQQHLVHSQQPYSLEGSNTGPAGLGFHDRLHQPYFPPHGPYQPGPAEAQYRPHQPYQPPYHAAFPRQEENKRRRRRPEEIDRIYICGWEGCQKGYGTLNHLNAHVTMQSHGIKRKPEQGPGVEELDSAEGVQHAVHLPPSVGKFTAPIHHGRRRYSRFDLASGGLGFAASVPPTQTLPLLDDSIVKGSYIAELESEGDIQGFLDRVHLKLGGSVSRRLDLDYFLFKGVSFQVEGSDQLVGGDNGDSIARRMMAELPRVKKLWPVRRVGPPQVRVAWTGKDRSFGRNRLDTTSKKDPYAPHVMTQIDKMHERGFTGNGTRIGVVDTGIDYTHPALGSCFGPGCLVSYGRDLYDGDDDPMDECVGHGTHVAGIIAAQTNALGFIGAAPDVTLGASSLGLFSGWAEDAVAVAVSRIAEAGVPCTVAIGNQVGGTEGMFVKGRVVAR</sequence>
<keyword evidence="9" id="KW-1185">Reference proteome</keyword>
<evidence type="ECO:0000313" key="8">
    <source>
        <dbReference type="EMBL" id="KAK8123333.1"/>
    </source>
</evidence>
<dbReference type="Proteomes" id="UP001392437">
    <property type="component" value="Unassembled WGS sequence"/>
</dbReference>
<accession>A0AAW0R300</accession>
<evidence type="ECO:0000256" key="3">
    <source>
        <dbReference type="ARBA" id="ARBA00022801"/>
    </source>
</evidence>
<keyword evidence="3" id="KW-0378">Hydrolase</keyword>
<comment type="caution">
    <text evidence="5">Lacks conserved residue(s) required for the propagation of feature annotation.</text>
</comment>
<dbReference type="PANTHER" id="PTHR43806">
    <property type="entry name" value="PEPTIDASE S8"/>
    <property type="match status" value="1"/>
</dbReference>
<evidence type="ECO:0000256" key="1">
    <source>
        <dbReference type="ARBA" id="ARBA00011073"/>
    </source>
</evidence>
<gene>
    <name evidence="8" type="ORF">PG999_003251</name>
</gene>
<dbReference type="PROSITE" id="PS00136">
    <property type="entry name" value="SUBTILASE_ASP"/>
    <property type="match status" value="1"/>
</dbReference>
<evidence type="ECO:0000256" key="6">
    <source>
        <dbReference type="SAM" id="MobiDB-lite"/>
    </source>
</evidence>
<name>A0AAW0R300_9PEZI</name>
<proteinExistence type="inferred from homology"/>
<protein>
    <submittedName>
        <fullName evidence="8">Serine protease- subtilisin family</fullName>
    </submittedName>
</protein>
<feature type="compositionally biased region" description="Basic and acidic residues" evidence="6">
    <location>
        <begin position="14"/>
        <end position="38"/>
    </location>
</feature>
<dbReference type="Pfam" id="PF00082">
    <property type="entry name" value="Peptidase_S8"/>
    <property type="match status" value="1"/>
</dbReference>
<dbReference type="InterPro" id="IPR023827">
    <property type="entry name" value="Peptidase_S8_Asp-AS"/>
</dbReference>
<keyword evidence="4" id="KW-0720">Serine protease</keyword>
<dbReference type="EMBL" id="JAQQWP010000003">
    <property type="protein sequence ID" value="KAK8123333.1"/>
    <property type="molecule type" value="Genomic_DNA"/>
</dbReference>
<dbReference type="PROSITE" id="PS51892">
    <property type="entry name" value="SUBTILASE"/>
    <property type="match status" value="1"/>
</dbReference>
<dbReference type="InterPro" id="IPR022398">
    <property type="entry name" value="Peptidase_S8_His-AS"/>
</dbReference>
<dbReference type="GO" id="GO:0006508">
    <property type="term" value="P:proteolysis"/>
    <property type="evidence" value="ECO:0007669"/>
    <property type="project" value="UniProtKB-KW"/>
</dbReference>
<dbReference type="InterPro" id="IPR013087">
    <property type="entry name" value="Znf_C2H2_type"/>
</dbReference>
<dbReference type="PROSITE" id="PS00028">
    <property type="entry name" value="ZINC_FINGER_C2H2_1"/>
    <property type="match status" value="1"/>
</dbReference>
<dbReference type="SUPFAM" id="SSF52743">
    <property type="entry name" value="Subtilisin-like"/>
    <property type="match status" value="1"/>
</dbReference>
<evidence type="ECO:0000259" key="7">
    <source>
        <dbReference type="PROSITE" id="PS00028"/>
    </source>
</evidence>
<dbReference type="InterPro" id="IPR015500">
    <property type="entry name" value="Peptidase_S8_subtilisin-rel"/>
</dbReference>
<comment type="caution">
    <text evidence="8">The sequence shown here is derived from an EMBL/GenBank/DDBJ whole genome shotgun (WGS) entry which is preliminary data.</text>
</comment>
<dbReference type="Gene3D" id="3.40.50.200">
    <property type="entry name" value="Peptidase S8/S53 domain"/>
    <property type="match status" value="1"/>
</dbReference>
<dbReference type="PRINTS" id="PR00723">
    <property type="entry name" value="SUBTILISIN"/>
</dbReference>
<evidence type="ECO:0000256" key="5">
    <source>
        <dbReference type="PROSITE-ProRule" id="PRU01240"/>
    </source>
</evidence>
<feature type="domain" description="C2H2-type" evidence="7">
    <location>
        <begin position="180"/>
        <end position="204"/>
    </location>
</feature>